<comment type="caution">
    <text evidence="1">The sequence shown here is derived from an EMBL/GenBank/DDBJ whole genome shotgun (WGS) entry which is preliminary data.</text>
</comment>
<reference evidence="1 2" key="1">
    <citation type="submission" date="2019-05" db="EMBL/GenBank/DDBJ databases">
        <title>Another draft genome of Portunus trituberculatus and its Hox gene families provides insights of decapod evolution.</title>
        <authorList>
            <person name="Jeong J.-H."/>
            <person name="Song I."/>
            <person name="Kim S."/>
            <person name="Choi T."/>
            <person name="Kim D."/>
            <person name="Ryu S."/>
            <person name="Kim W."/>
        </authorList>
    </citation>
    <scope>NUCLEOTIDE SEQUENCE [LARGE SCALE GENOMIC DNA]</scope>
    <source>
        <tissue evidence="1">Muscle</tissue>
    </source>
</reference>
<keyword evidence="2" id="KW-1185">Reference proteome</keyword>
<dbReference type="AlphaFoldDB" id="A0A5B7HEZ8"/>
<protein>
    <submittedName>
        <fullName evidence="1">Uncharacterized protein</fullName>
    </submittedName>
</protein>
<accession>A0A5B7HEZ8</accession>
<name>A0A5B7HEZ8_PORTR</name>
<evidence type="ECO:0000313" key="1">
    <source>
        <dbReference type="EMBL" id="MPC68349.1"/>
    </source>
</evidence>
<gene>
    <name evidence="1" type="ORF">E2C01_062549</name>
</gene>
<organism evidence="1 2">
    <name type="scientific">Portunus trituberculatus</name>
    <name type="common">Swimming crab</name>
    <name type="synonym">Neptunus trituberculatus</name>
    <dbReference type="NCBI Taxonomy" id="210409"/>
    <lineage>
        <taxon>Eukaryota</taxon>
        <taxon>Metazoa</taxon>
        <taxon>Ecdysozoa</taxon>
        <taxon>Arthropoda</taxon>
        <taxon>Crustacea</taxon>
        <taxon>Multicrustacea</taxon>
        <taxon>Malacostraca</taxon>
        <taxon>Eumalacostraca</taxon>
        <taxon>Eucarida</taxon>
        <taxon>Decapoda</taxon>
        <taxon>Pleocyemata</taxon>
        <taxon>Brachyura</taxon>
        <taxon>Eubrachyura</taxon>
        <taxon>Portunoidea</taxon>
        <taxon>Portunidae</taxon>
        <taxon>Portuninae</taxon>
        <taxon>Portunus</taxon>
    </lineage>
</organism>
<dbReference type="Proteomes" id="UP000324222">
    <property type="component" value="Unassembled WGS sequence"/>
</dbReference>
<sequence>MFKTAAGFDIAMTSSQQKRSENAVFVWAEWLGQCSALGRTWSERETGASNLKDALFRPRVFCLPPMFV</sequence>
<proteinExistence type="predicted"/>
<dbReference type="EMBL" id="VSRR010027695">
    <property type="protein sequence ID" value="MPC68349.1"/>
    <property type="molecule type" value="Genomic_DNA"/>
</dbReference>
<evidence type="ECO:0000313" key="2">
    <source>
        <dbReference type="Proteomes" id="UP000324222"/>
    </source>
</evidence>